<reference evidence="2" key="1">
    <citation type="submission" date="2020-01" db="EMBL/GenBank/DDBJ databases">
        <title>Bacteria Cultured from War Wounds Associated with the Conflict in Eastern Ukraine.</title>
        <authorList>
            <person name="Snesrud E."/>
            <person name="Galac M.R."/>
            <person name="Mc Gann P."/>
            <person name="Valentine K."/>
            <person name="Viacheslav K."/>
        </authorList>
    </citation>
    <scope>NUCLEOTIDE SEQUENCE</scope>
    <source>
        <strain evidence="2">VNMU148</strain>
    </source>
</reference>
<organism evidence="2 3">
    <name type="scientific">Pseudomonas aeruginosa</name>
    <dbReference type="NCBI Taxonomy" id="287"/>
    <lineage>
        <taxon>Bacteria</taxon>
        <taxon>Pseudomonadati</taxon>
        <taxon>Pseudomonadota</taxon>
        <taxon>Gammaproteobacteria</taxon>
        <taxon>Pseudomonadales</taxon>
        <taxon>Pseudomonadaceae</taxon>
        <taxon>Pseudomonas</taxon>
    </lineage>
</organism>
<evidence type="ECO:0000256" key="1">
    <source>
        <dbReference type="SAM" id="Phobius"/>
    </source>
</evidence>
<keyword evidence="1" id="KW-0812">Transmembrane</keyword>
<dbReference type="EMBL" id="WXZT01000059">
    <property type="protein sequence ID" value="MZZ17707.1"/>
    <property type="molecule type" value="Genomic_DNA"/>
</dbReference>
<accession>A0A6B1YP41</accession>
<keyword evidence="1" id="KW-0472">Membrane</keyword>
<dbReference type="AlphaFoldDB" id="A0A6B1YP41"/>
<comment type="caution">
    <text evidence="2">The sequence shown here is derived from an EMBL/GenBank/DDBJ whole genome shotgun (WGS) entry which is preliminary data.</text>
</comment>
<evidence type="ECO:0000313" key="3">
    <source>
        <dbReference type="Proteomes" id="UP000644192"/>
    </source>
</evidence>
<proteinExistence type="predicted"/>
<protein>
    <submittedName>
        <fullName evidence="2">Uncharacterized protein</fullName>
    </submittedName>
</protein>
<feature type="transmembrane region" description="Helical" evidence="1">
    <location>
        <begin position="23"/>
        <end position="44"/>
    </location>
</feature>
<evidence type="ECO:0000313" key="2">
    <source>
        <dbReference type="EMBL" id="MZZ17707.1"/>
    </source>
</evidence>
<dbReference type="RefSeq" id="WP_161417298.1">
    <property type="nucleotide sequence ID" value="NZ_CP183659.1"/>
</dbReference>
<name>A0A6B1YP41_PSEAI</name>
<sequence length="54" mass="6125">MRFGAMMPADAGITPTTWSGRSWLFALGFFMLFLYAFLYVFIVAQPLDLNIEDA</sequence>
<keyword evidence="1" id="KW-1133">Transmembrane helix</keyword>
<dbReference type="Proteomes" id="UP000644192">
    <property type="component" value="Unassembled WGS sequence"/>
</dbReference>
<gene>
    <name evidence="2" type="ORF">GUL26_36245</name>
</gene>